<proteinExistence type="predicted"/>
<feature type="transmembrane region" description="Helical" evidence="2">
    <location>
        <begin position="16"/>
        <end position="35"/>
    </location>
</feature>
<name>A0A1C4V596_9ACTN</name>
<dbReference type="Proteomes" id="UP000199504">
    <property type="component" value="Unassembled WGS sequence"/>
</dbReference>
<dbReference type="AlphaFoldDB" id="A0A1C4V596"/>
<dbReference type="RefSeq" id="WP_091604566.1">
    <property type="nucleotide sequence ID" value="NZ_FMCX01000001.1"/>
</dbReference>
<sequence>MQTVLSSVMLDVPQAAVIWLALLVVPAIAVAGLVVRPSRFRSVVAGRIRGAAMPSTLEFAAEKRELDRYAEEITVAADRAATTAERRRTEWLAAQDEVEAAWQATQEAEAGVRRLDAAAAMPLPQTTRTPAEYVERERFLHRVAREAHERRELSAEQLADALAHRNGWDPRLHPVEQELVLRRAVLDNQLARHRRAHEREQAAWRAAELAAAAARSLRQEALRAAGRTPEAEPVSLLADLRRAADTTGDLGPAARRTVDGNTRDLTPVTSGRPAGRAAVAAW</sequence>
<evidence type="ECO:0000256" key="2">
    <source>
        <dbReference type="SAM" id="Phobius"/>
    </source>
</evidence>
<evidence type="ECO:0000313" key="3">
    <source>
        <dbReference type="EMBL" id="SCE79183.1"/>
    </source>
</evidence>
<organism evidence="3 4">
    <name type="scientific">Micromonospora mirobrigensis</name>
    <dbReference type="NCBI Taxonomy" id="262898"/>
    <lineage>
        <taxon>Bacteria</taxon>
        <taxon>Bacillati</taxon>
        <taxon>Actinomycetota</taxon>
        <taxon>Actinomycetes</taxon>
        <taxon>Micromonosporales</taxon>
        <taxon>Micromonosporaceae</taxon>
        <taxon>Micromonospora</taxon>
    </lineage>
</organism>
<keyword evidence="4" id="KW-1185">Reference proteome</keyword>
<keyword evidence="2" id="KW-0812">Transmembrane</keyword>
<dbReference type="OrthoDB" id="3297285at2"/>
<protein>
    <submittedName>
        <fullName evidence="3">Uncharacterized protein</fullName>
    </submittedName>
</protein>
<reference evidence="4" key="1">
    <citation type="submission" date="2016-06" db="EMBL/GenBank/DDBJ databases">
        <authorList>
            <person name="Varghese N."/>
            <person name="Submissions Spin"/>
        </authorList>
    </citation>
    <scope>NUCLEOTIDE SEQUENCE [LARGE SCALE GENOMIC DNA]</scope>
    <source>
        <strain evidence="4">DSM 44830</strain>
    </source>
</reference>
<feature type="region of interest" description="Disordered" evidence="1">
    <location>
        <begin position="247"/>
        <end position="282"/>
    </location>
</feature>
<evidence type="ECO:0000256" key="1">
    <source>
        <dbReference type="SAM" id="MobiDB-lite"/>
    </source>
</evidence>
<dbReference type="EMBL" id="FMCX01000001">
    <property type="protein sequence ID" value="SCE79183.1"/>
    <property type="molecule type" value="Genomic_DNA"/>
</dbReference>
<keyword evidence="2" id="KW-0472">Membrane</keyword>
<dbReference type="STRING" id="262898.GA0070564_101969"/>
<gene>
    <name evidence="3" type="ORF">GA0070564_101969</name>
</gene>
<evidence type="ECO:0000313" key="4">
    <source>
        <dbReference type="Proteomes" id="UP000199504"/>
    </source>
</evidence>
<accession>A0A1C4V596</accession>
<keyword evidence="2" id="KW-1133">Transmembrane helix</keyword>